<accession>A0ABR1YMF1</accession>
<evidence type="ECO:0008006" key="3">
    <source>
        <dbReference type="Google" id="ProtNLM"/>
    </source>
</evidence>
<keyword evidence="2" id="KW-1185">Reference proteome</keyword>
<evidence type="ECO:0000313" key="2">
    <source>
        <dbReference type="Proteomes" id="UP001492380"/>
    </source>
</evidence>
<sequence>MEFVKRAVLVLLSLATRLLDSPLAPSWPLPHLLLLLAATLHMEVARLHVRQFSLLRLLESTADLTTTGYCDYQRDGPWTSRDDSGVFLMCEPARR</sequence>
<gene>
    <name evidence="1" type="ORF">HDK90DRAFT_272013</name>
</gene>
<dbReference type="EMBL" id="JBBWRZ010000006">
    <property type="protein sequence ID" value="KAK8233615.1"/>
    <property type="molecule type" value="Genomic_DNA"/>
</dbReference>
<proteinExistence type="predicted"/>
<organism evidence="1 2">
    <name type="scientific">Phyllosticta capitalensis</name>
    <dbReference type="NCBI Taxonomy" id="121624"/>
    <lineage>
        <taxon>Eukaryota</taxon>
        <taxon>Fungi</taxon>
        <taxon>Dikarya</taxon>
        <taxon>Ascomycota</taxon>
        <taxon>Pezizomycotina</taxon>
        <taxon>Dothideomycetes</taxon>
        <taxon>Dothideomycetes incertae sedis</taxon>
        <taxon>Botryosphaeriales</taxon>
        <taxon>Phyllostictaceae</taxon>
        <taxon>Phyllosticta</taxon>
    </lineage>
</organism>
<protein>
    <recommendedName>
        <fullName evidence="3">Secreted protein</fullName>
    </recommendedName>
</protein>
<reference evidence="1 2" key="1">
    <citation type="submission" date="2024-04" db="EMBL/GenBank/DDBJ databases">
        <title>Phyllosticta paracitricarpa is synonymous to the EU quarantine fungus P. citricarpa based on phylogenomic analyses.</title>
        <authorList>
            <consortium name="Lawrence Berkeley National Laboratory"/>
            <person name="Van Ingen-Buijs V.A."/>
            <person name="Van Westerhoven A.C."/>
            <person name="Haridas S."/>
            <person name="Skiadas P."/>
            <person name="Martin F."/>
            <person name="Groenewald J.Z."/>
            <person name="Crous P.W."/>
            <person name="Seidl M.F."/>
        </authorList>
    </citation>
    <scope>NUCLEOTIDE SEQUENCE [LARGE SCALE GENOMIC DNA]</scope>
    <source>
        <strain evidence="1 2">CBS 123374</strain>
    </source>
</reference>
<evidence type="ECO:0000313" key="1">
    <source>
        <dbReference type="EMBL" id="KAK8233615.1"/>
    </source>
</evidence>
<name>A0ABR1YMF1_9PEZI</name>
<comment type="caution">
    <text evidence="1">The sequence shown here is derived from an EMBL/GenBank/DDBJ whole genome shotgun (WGS) entry which is preliminary data.</text>
</comment>
<dbReference type="Proteomes" id="UP001492380">
    <property type="component" value="Unassembled WGS sequence"/>
</dbReference>